<name>A0A2T7BLH3_9BACT</name>
<dbReference type="InterPro" id="IPR036412">
    <property type="entry name" value="HAD-like_sf"/>
</dbReference>
<dbReference type="Pfam" id="PF00702">
    <property type="entry name" value="Hydrolase"/>
    <property type="match status" value="1"/>
</dbReference>
<dbReference type="SUPFAM" id="SSF56784">
    <property type="entry name" value="HAD-like"/>
    <property type="match status" value="1"/>
</dbReference>
<reference evidence="1 2" key="1">
    <citation type="submission" date="2018-04" db="EMBL/GenBank/DDBJ databases">
        <title>Chitinophaga fuyangensis sp. nov., isolated from soil in a chemical factory.</title>
        <authorList>
            <person name="Chen K."/>
        </authorList>
    </citation>
    <scope>NUCLEOTIDE SEQUENCE [LARGE SCALE GENOMIC DNA]</scope>
    <source>
        <strain evidence="1 2">LY-1</strain>
    </source>
</reference>
<dbReference type="InterPro" id="IPR023198">
    <property type="entry name" value="PGP-like_dom2"/>
</dbReference>
<comment type="caution">
    <text evidence="1">The sequence shown here is derived from an EMBL/GenBank/DDBJ whole genome shotgun (WGS) entry which is preliminary data.</text>
</comment>
<gene>
    <name evidence="1" type="ORF">DCC81_03020</name>
</gene>
<dbReference type="SFLD" id="SFLDG01129">
    <property type="entry name" value="C1.5:_HAD__Beta-PGM__Phosphata"/>
    <property type="match status" value="1"/>
</dbReference>
<sequence length="231" mass="27169">MPYKHIFFDLDHTLWDFEANARETLLELYHTHQLSQRGIADFEDFLARYIVHNDKLWDRFRKGFMTRKELRSKRFWLTFLEYKIADEKLTMAFSDQFLEILPTKTVLFPYTIEILEYLLQKKYVLHLITNGFEDTQLMKLRNANIFHYFTNIITSEAAGSLKPHKDIFDFALQKSSATATESIMIGDTLEVDILGAQQVGMDQIYFNPAVPATGITPTYTIRHLQEIENIL</sequence>
<dbReference type="NCBIfam" id="TIGR01549">
    <property type="entry name" value="HAD-SF-IA-v1"/>
    <property type="match status" value="1"/>
</dbReference>
<dbReference type="InterPro" id="IPR023214">
    <property type="entry name" value="HAD_sf"/>
</dbReference>
<evidence type="ECO:0000313" key="2">
    <source>
        <dbReference type="Proteomes" id="UP000244450"/>
    </source>
</evidence>
<dbReference type="NCBIfam" id="TIGR02254">
    <property type="entry name" value="YjjG_YfnB"/>
    <property type="match status" value="1"/>
</dbReference>
<proteinExistence type="predicted"/>
<dbReference type="PRINTS" id="PR00413">
    <property type="entry name" value="HADHALOGNASE"/>
</dbReference>
<dbReference type="PANTHER" id="PTHR47478">
    <property type="match status" value="1"/>
</dbReference>
<dbReference type="AlphaFoldDB" id="A0A2T7BLH3"/>
<dbReference type="InterPro" id="IPR006439">
    <property type="entry name" value="HAD-SF_hydro_IA"/>
</dbReference>
<keyword evidence="2" id="KW-1185">Reference proteome</keyword>
<dbReference type="Proteomes" id="UP000244450">
    <property type="component" value="Unassembled WGS sequence"/>
</dbReference>
<dbReference type="InterPro" id="IPR011951">
    <property type="entry name" value="HAD-SF_hydro_IA_YjjG/PynA"/>
</dbReference>
<evidence type="ECO:0000313" key="1">
    <source>
        <dbReference type="EMBL" id="PUZ28471.1"/>
    </source>
</evidence>
<dbReference type="RefSeq" id="WP_108685110.1">
    <property type="nucleotide sequence ID" value="NZ_QCYK01000001.1"/>
</dbReference>
<dbReference type="EMBL" id="QCYK01000001">
    <property type="protein sequence ID" value="PUZ28471.1"/>
    <property type="molecule type" value="Genomic_DNA"/>
</dbReference>
<dbReference type="Gene3D" id="1.10.150.240">
    <property type="entry name" value="Putative phosphatase, domain 2"/>
    <property type="match status" value="1"/>
</dbReference>
<dbReference type="PANTHER" id="PTHR47478:SF1">
    <property type="entry name" value="PYRIMIDINE 5'-NUCLEOTIDASE YJJG"/>
    <property type="match status" value="1"/>
</dbReference>
<organism evidence="1 2">
    <name type="scientific">Chitinophaga parva</name>
    <dbReference type="NCBI Taxonomy" id="2169414"/>
    <lineage>
        <taxon>Bacteria</taxon>
        <taxon>Pseudomonadati</taxon>
        <taxon>Bacteroidota</taxon>
        <taxon>Chitinophagia</taxon>
        <taxon>Chitinophagales</taxon>
        <taxon>Chitinophagaceae</taxon>
        <taxon>Chitinophaga</taxon>
    </lineage>
</organism>
<dbReference type="GO" id="GO:0008253">
    <property type="term" value="F:5'-nucleotidase activity"/>
    <property type="evidence" value="ECO:0007669"/>
    <property type="project" value="InterPro"/>
</dbReference>
<dbReference type="OrthoDB" id="9802350at2"/>
<dbReference type="Gene3D" id="3.40.50.1000">
    <property type="entry name" value="HAD superfamily/HAD-like"/>
    <property type="match status" value="1"/>
</dbReference>
<dbReference type="SFLD" id="SFLDS00003">
    <property type="entry name" value="Haloacid_Dehalogenase"/>
    <property type="match status" value="1"/>
</dbReference>
<dbReference type="InterPro" id="IPR052550">
    <property type="entry name" value="Pyrimidine_5'-ntase_YjjG"/>
</dbReference>
<accession>A0A2T7BLH3</accession>
<protein>
    <submittedName>
        <fullName evidence="1">Noncanonical pyrimidine nucleotidase, YjjG family</fullName>
    </submittedName>
</protein>